<reference evidence="4" key="1">
    <citation type="journal article" date="2020" name="Genome Biol.">
        <title>Gamete binning: chromosome-level and haplotype-resolved genome assembly enabled by high-throughput single-cell sequencing of gamete genomes.</title>
        <authorList>
            <person name="Campoy J.A."/>
            <person name="Sun H."/>
            <person name="Goel M."/>
            <person name="Jiao W.-B."/>
            <person name="Folz-Donahue K."/>
            <person name="Wang N."/>
            <person name="Rubio M."/>
            <person name="Liu C."/>
            <person name="Kukat C."/>
            <person name="Ruiz D."/>
            <person name="Huettel B."/>
            <person name="Schneeberger K."/>
        </authorList>
    </citation>
    <scope>NUCLEOTIDE SEQUENCE [LARGE SCALE GENOMIC DNA]</scope>
    <source>
        <strain evidence="4">cv. Rojo Pasion</strain>
    </source>
</reference>
<dbReference type="EMBL" id="CAEKKB010000002">
    <property type="protein sequence ID" value="CAB4301331.1"/>
    <property type="molecule type" value="Genomic_DNA"/>
</dbReference>
<evidence type="ECO:0000313" key="2">
    <source>
        <dbReference type="EMBL" id="CAB4301331.1"/>
    </source>
</evidence>
<dbReference type="EMBL" id="CAEKDK010000002">
    <property type="protein sequence ID" value="CAB4270901.1"/>
    <property type="molecule type" value="Genomic_DNA"/>
</dbReference>
<sequence length="81" mass="8664">MSQIQRTVAPDDGGFGANAQASSSMANLPLNNLLAWQLGSNWQKSRFTCNVDLVIGILDLSVIHVADISGGCNQNYTDPKN</sequence>
<dbReference type="AlphaFoldDB" id="A0A6J5WLU9"/>
<keyword evidence="4" id="KW-1185">Reference proteome</keyword>
<protein>
    <submittedName>
        <fullName evidence="2">Uncharacterized protein</fullName>
    </submittedName>
</protein>
<accession>A0A6J5WLU9</accession>
<name>A0A6J5WLU9_PRUAR</name>
<evidence type="ECO:0000313" key="4">
    <source>
        <dbReference type="Proteomes" id="UP000507245"/>
    </source>
</evidence>
<evidence type="ECO:0000313" key="1">
    <source>
        <dbReference type="EMBL" id="CAB4270901.1"/>
    </source>
</evidence>
<reference evidence="2 3" key="2">
    <citation type="submission" date="2020-05" db="EMBL/GenBank/DDBJ databases">
        <authorList>
            <person name="Campoy J."/>
            <person name="Schneeberger K."/>
            <person name="Spophaly S."/>
        </authorList>
    </citation>
    <scope>NUCLEOTIDE SEQUENCE [LARGE SCALE GENOMIC DNA]</scope>
    <source>
        <strain evidence="2">PruArmRojPasFocal</strain>
    </source>
</reference>
<evidence type="ECO:0000313" key="3">
    <source>
        <dbReference type="Proteomes" id="UP000507222"/>
    </source>
</evidence>
<organism evidence="2 4">
    <name type="scientific">Prunus armeniaca</name>
    <name type="common">Apricot</name>
    <name type="synonym">Armeniaca vulgaris</name>
    <dbReference type="NCBI Taxonomy" id="36596"/>
    <lineage>
        <taxon>Eukaryota</taxon>
        <taxon>Viridiplantae</taxon>
        <taxon>Streptophyta</taxon>
        <taxon>Embryophyta</taxon>
        <taxon>Tracheophyta</taxon>
        <taxon>Spermatophyta</taxon>
        <taxon>Magnoliopsida</taxon>
        <taxon>eudicotyledons</taxon>
        <taxon>Gunneridae</taxon>
        <taxon>Pentapetalae</taxon>
        <taxon>rosids</taxon>
        <taxon>fabids</taxon>
        <taxon>Rosales</taxon>
        <taxon>Rosaceae</taxon>
        <taxon>Amygdaloideae</taxon>
        <taxon>Amygdaleae</taxon>
        <taxon>Prunus</taxon>
    </lineage>
</organism>
<proteinExistence type="predicted"/>
<dbReference type="Proteomes" id="UP000507222">
    <property type="component" value="Unassembled WGS sequence"/>
</dbReference>
<gene>
    <name evidence="1" type="ORF">CURHAP_LOCUS17213</name>
    <name evidence="2" type="ORF">ORAREDHAP_LOCUS16829</name>
</gene>
<dbReference type="Proteomes" id="UP000507245">
    <property type="component" value="Unassembled WGS sequence"/>
</dbReference>